<dbReference type="OMA" id="HTIPLNR"/>
<sequence>MCKFIFALFIVLLSFCSLPAMAANCSGGTILFDTDPSDHGYWLDGYTSANNDPLLIMQVTVQNGMNCDPDYTEDFTTISNMIMRLTSGGTCTNRSTITTPYPGIEWQLEGMHCDGTHIISDNVKAGPWDSRIDWPAGTVLGKAKLVVNDQYWIQSTQTGQYAVNIRPLSVGNTLVNSPAVNVASILGGSIPFIFKDNATCSMSLSTENLDFGKLTPSDVNGDSLYKELSVYYSCKNKALINGLYVRFDPENVVDAANGIFSATDSDGRKLNFQITRLYGNYHTIPLNRNYRIFEPTKIDLDATATFRINVKPSTPFPAGKISTFLNVSLIYR</sequence>
<dbReference type="RefSeq" id="WP_012908073.1">
    <property type="nucleotide sequence ID" value="NZ_CAJTBI010000004.1"/>
</dbReference>
<dbReference type="EMBL" id="CP038008">
    <property type="protein sequence ID" value="QBY30421.1"/>
    <property type="molecule type" value="Genomic_DNA"/>
</dbReference>
<protein>
    <submittedName>
        <fullName evidence="2">Fimbrial protein</fullName>
    </submittedName>
</protein>
<keyword evidence="1" id="KW-0732">Signal</keyword>
<proteinExistence type="predicted"/>
<name>A0A482PI61_CITRO</name>
<dbReference type="Gene3D" id="2.60.40.1090">
    <property type="entry name" value="Fimbrial-type adhesion domain"/>
    <property type="match status" value="1"/>
</dbReference>
<feature type="signal peptide" evidence="1">
    <location>
        <begin position="1"/>
        <end position="22"/>
    </location>
</feature>
<dbReference type="AlphaFoldDB" id="A0A482PI61"/>
<accession>A0A482PI61</accession>
<evidence type="ECO:0000313" key="2">
    <source>
        <dbReference type="EMBL" id="QBY30421.1"/>
    </source>
</evidence>
<dbReference type="InterPro" id="IPR036937">
    <property type="entry name" value="Adhesion_dom_fimbrial_sf"/>
</dbReference>
<reference evidence="2" key="1">
    <citation type="submission" date="2019-03" db="EMBL/GenBank/DDBJ databases">
        <title>Complete genome sequence of enteropathogenic Citrobacter rodentium strain DBS100.</title>
        <authorList>
            <person name="Popov G."/>
            <person name="Fiebig A."/>
            <person name="Shideler S."/>
            <person name="Coombes B."/>
            <person name="Savchenko A."/>
        </authorList>
    </citation>
    <scope>NUCLEOTIDE SEQUENCE</scope>
    <source>
        <strain evidence="2">DBS100</strain>
    </source>
</reference>
<evidence type="ECO:0000256" key="1">
    <source>
        <dbReference type="SAM" id="SignalP"/>
    </source>
</evidence>
<dbReference type="GO" id="GO:0009289">
    <property type="term" value="C:pilus"/>
    <property type="evidence" value="ECO:0007669"/>
    <property type="project" value="InterPro"/>
</dbReference>
<feature type="chain" id="PRO_5019746228" evidence="1">
    <location>
        <begin position="23"/>
        <end position="332"/>
    </location>
</feature>
<dbReference type="GO" id="GO:0007155">
    <property type="term" value="P:cell adhesion"/>
    <property type="evidence" value="ECO:0007669"/>
    <property type="project" value="InterPro"/>
</dbReference>
<organism evidence="2">
    <name type="scientific">Citrobacter rodentium</name>
    <dbReference type="NCBI Taxonomy" id="67825"/>
    <lineage>
        <taxon>Bacteria</taxon>
        <taxon>Pseudomonadati</taxon>
        <taxon>Pseudomonadota</taxon>
        <taxon>Gammaproteobacteria</taxon>
        <taxon>Enterobacterales</taxon>
        <taxon>Enterobacteriaceae</taxon>
        <taxon>Citrobacter</taxon>
    </lineage>
</organism>
<gene>
    <name evidence="2" type="ORF">E2R62_17375</name>
</gene>